<comment type="caution">
    <text evidence="2">The sequence shown here is derived from an EMBL/GenBank/DDBJ whole genome shotgun (WGS) entry which is preliminary data.</text>
</comment>
<evidence type="ECO:0000256" key="1">
    <source>
        <dbReference type="SAM" id="SignalP"/>
    </source>
</evidence>
<protein>
    <submittedName>
        <fullName evidence="2">Uncharacterized protein</fullName>
    </submittedName>
</protein>
<reference evidence="2" key="2">
    <citation type="submission" date="2020-09" db="EMBL/GenBank/DDBJ databases">
        <authorList>
            <person name="Sun Q."/>
            <person name="Kim S."/>
        </authorList>
    </citation>
    <scope>NUCLEOTIDE SEQUENCE</scope>
    <source>
        <strain evidence="2">KCTC 23224</strain>
    </source>
</reference>
<name>A0A8J3CTY1_9BACT</name>
<dbReference type="RefSeq" id="WP_229800430.1">
    <property type="nucleotide sequence ID" value="NZ_BMYF01000001.1"/>
</dbReference>
<evidence type="ECO:0000313" key="2">
    <source>
        <dbReference type="EMBL" id="GHB23541.1"/>
    </source>
</evidence>
<accession>A0A8J3CTY1</accession>
<feature type="chain" id="PRO_5035246231" evidence="1">
    <location>
        <begin position="27"/>
        <end position="194"/>
    </location>
</feature>
<proteinExistence type="predicted"/>
<keyword evidence="3" id="KW-1185">Reference proteome</keyword>
<dbReference type="AlphaFoldDB" id="A0A8J3CTY1"/>
<dbReference type="Proteomes" id="UP000642809">
    <property type="component" value="Unassembled WGS sequence"/>
</dbReference>
<keyword evidence="1" id="KW-0732">Signal</keyword>
<feature type="signal peptide" evidence="1">
    <location>
        <begin position="1"/>
        <end position="26"/>
    </location>
</feature>
<reference evidence="2" key="1">
    <citation type="journal article" date="2014" name="Int. J. Syst. Evol. Microbiol.">
        <title>Complete genome sequence of Corynebacterium casei LMG S-19264T (=DSM 44701T), isolated from a smear-ripened cheese.</title>
        <authorList>
            <consortium name="US DOE Joint Genome Institute (JGI-PGF)"/>
            <person name="Walter F."/>
            <person name="Albersmeier A."/>
            <person name="Kalinowski J."/>
            <person name="Ruckert C."/>
        </authorList>
    </citation>
    <scope>NUCLEOTIDE SEQUENCE</scope>
    <source>
        <strain evidence="2">KCTC 23224</strain>
    </source>
</reference>
<gene>
    <name evidence="2" type="ORF">GCM10008106_00050</name>
</gene>
<dbReference type="EMBL" id="BMYF01000001">
    <property type="protein sequence ID" value="GHB23541.1"/>
    <property type="molecule type" value="Genomic_DNA"/>
</dbReference>
<organism evidence="2 3">
    <name type="scientific">Mongoliitalea lutea</name>
    <dbReference type="NCBI Taxonomy" id="849756"/>
    <lineage>
        <taxon>Bacteria</taxon>
        <taxon>Pseudomonadati</taxon>
        <taxon>Bacteroidota</taxon>
        <taxon>Cytophagia</taxon>
        <taxon>Cytophagales</taxon>
        <taxon>Cyclobacteriaceae</taxon>
        <taxon>Mongoliitalea</taxon>
    </lineage>
</organism>
<evidence type="ECO:0000313" key="3">
    <source>
        <dbReference type="Proteomes" id="UP000642809"/>
    </source>
</evidence>
<sequence>MKSTLMKNYLPLLFLGIILLFNSACDREDDRPDYFYSFSVDGVEKNHRANRDANIVFIDDSQNNIRLTTWTMVTGNNTERNAIVIALRTIERLELGFTYQMQVPIVVNSVTSPSIAFFYLDENGKAWGALNLESLNPGTPENASIRLVDFSAEGTTGVFDGVLVDMEDDRPLNQRRTIQITNGRFFLPNFVENI</sequence>